<feature type="region of interest" description="Disordered" evidence="1">
    <location>
        <begin position="422"/>
        <end position="496"/>
    </location>
</feature>
<dbReference type="Proteomes" id="UP000265515">
    <property type="component" value="Unassembled WGS sequence"/>
</dbReference>
<feature type="compositionally biased region" description="Polar residues" evidence="1">
    <location>
        <begin position="806"/>
        <end position="822"/>
    </location>
</feature>
<feature type="compositionally biased region" description="Low complexity" evidence="1">
    <location>
        <begin position="484"/>
        <end position="495"/>
    </location>
</feature>
<protein>
    <submittedName>
        <fullName evidence="2">Uncharacterized protein</fullName>
    </submittedName>
</protein>
<name>A0A388L5C5_CHABU</name>
<organism evidence="2 3">
    <name type="scientific">Chara braunii</name>
    <name type="common">Braun's stonewort</name>
    <dbReference type="NCBI Taxonomy" id="69332"/>
    <lineage>
        <taxon>Eukaryota</taxon>
        <taxon>Viridiplantae</taxon>
        <taxon>Streptophyta</taxon>
        <taxon>Charophyceae</taxon>
        <taxon>Charales</taxon>
        <taxon>Characeae</taxon>
        <taxon>Chara</taxon>
    </lineage>
</organism>
<sequence length="830" mass="90046">MLVDARAADEPLGDLRMKASSSGYRGLEAENGSDAKRSYTKTAADPSIEGGPTSGITDAETGQLTQNPTSSVSGQGPSSAEFSGAAVPNAMKNTKLQSARKDDKAGMHYIRNHGRQGATTASYPSMYRTHAQRSHASSGRNRNPPIHSPQRVLYTSSHNGGPASTTKSPGEIDTAQTEAYQELRFSTARTTGGNVEFENTYSPDQSQTERHDYSSPHDLFVGASFKPTRTAKPSTRRVRAAGAAGASRSQHLAKAFGNNIEIDELASWAKSPHKLFDLPVAPEREAWRQEVMDQISYLRGNPSVPRSPTGRGECSNRGCPSPYARLDPLLLDLVQGSSSSRKKIKLEIMKAKLRPVSPMRSRPFTMPGTDHAGVEWELFQETITAEETRHPEVDNGNFSKAKERTPVASGVQSNRWEIITVKETRHAEADRENFPKEKERTPVASGVQNNQQETVTTRHTEDDRESFPKAKERTPVASGEQTNQRQQQHIPEQPQCGHELLHSKEEKAMLVPPTLGPGQEGGPFSLEEQALATVSPKEVHTEQHKRHEAGVEKDKQNVSPIVQQGTTGQSTKKKKTKLKLDMSAVRSSLESEKEESDYNQKLDLHLQEAHHGATSAAANSLKKNSLKNAEPDNRSTVAVTTAAAASASGDIQRASSEVIRSAGHKDTSKSHAVTGRKSSKNSEDHLVPRPGEENYLVILQSDEELSRLETVRLAEYVHPASTHDVLPIANQKGPVRRSTQSGSMKSEGGQEHGLSSASTLHDEHHHRATENIGGSSAQKRAAVTLGASASGTSALYSEKEVPTRVGETQSYTPGSLSVSSKSSTEDRLAA</sequence>
<feature type="compositionally biased region" description="Basic and acidic residues" evidence="1">
    <location>
        <begin position="456"/>
        <end position="474"/>
    </location>
</feature>
<accession>A0A388L5C5</accession>
<feature type="compositionally biased region" description="Basic and acidic residues" evidence="1">
    <location>
        <begin position="1"/>
        <end position="17"/>
    </location>
</feature>
<proteinExistence type="predicted"/>
<feature type="compositionally biased region" description="Polar residues" evidence="1">
    <location>
        <begin position="54"/>
        <end position="81"/>
    </location>
</feature>
<feature type="compositionally biased region" description="Low complexity" evidence="1">
    <location>
        <begin position="240"/>
        <end position="249"/>
    </location>
</feature>
<dbReference type="AlphaFoldDB" id="A0A388L5C5"/>
<feature type="compositionally biased region" description="Low complexity" evidence="1">
    <location>
        <begin position="635"/>
        <end position="648"/>
    </location>
</feature>
<feature type="compositionally biased region" description="Basic and acidic residues" evidence="1">
    <location>
        <begin position="422"/>
        <end position="441"/>
    </location>
</feature>
<feature type="region of interest" description="Disordered" evidence="1">
    <location>
        <begin position="532"/>
        <end position="691"/>
    </location>
</feature>
<gene>
    <name evidence="2" type="ORF">CBR_g23949</name>
</gene>
<dbReference type="EMBL" id="BFEA01000269">
    <property type="protein sequence ID" value="GBG77504.1"/>
    <property type="molecule type" value="Genomic_DNA"/>
</dbReference>
<keyword evidence="3" id="KW-1185">Reference proteome</keyword>
<feature type="compositionally biased region" description="Polar residues" evidence="1">
    <location>
        <begin position="557"/>
        <end position="570"/>
    </location>
</feature>
<feature type="compositionally biased region" description="Polar residues" evidence="1">
    <location>
        <begin position="187"/>
        <end position="206"/>
    </location>
</feature>
<feature type="compositionally biased region" description="Polar residues" evidence="1">
    <location>
        <begin position="616"/>
        <end position="627"/>
    </location>
</feature>
<dbReference type="Gramene" id="GBG77504">
    <property type="protein sequence ID" value="GBG77504"/>
    <property type="gene ID" value="CBR_g23949"/>
</dbReference>
<evidence type="ECO:0000256" key="1">
    <source>
        <dbReference type="SAM" id="MobiDB-lite"/>
    </source>
</evidence>
<feature type="region of interest" description="Disordered" evidence="1">
    <location>
        <begin position="1"/>
        <end position="249"/>
    </location>
</feature>
<feature type="compositionally biased region" description="Polar residues" evidence="1">
    <location>
        <begin position="153"/>
        <end position="179"/>
    </location>
</feature>
<evidence type="ECO:0000313" key="2">
    <source>
        <dbReference type="EMBL" id="GBG77504.1"/>
    </source>
</evidence>
<feature type="compositionally biased region" description="Basic and acidic residues" evidence="1">
    <location>
        <begin position="680"/>
        <end position="691"/>
    </location>
</feature>
<feature type="region of interest" description="Disordered" evidence="1">
    <location>
        <begin position="392"/>
        <end position="411"/>
    </location>
</feature>
<reference evidence="2 3" key="1">
    <citation type="journal article" date="2018" name="Cell">
        <title>The Chara Genome: Secondary Complexity and Implications for Plant Terrestrialization.</title>
        <authorList>
            <person name="Nishiyama T."/>
            <person name="Sakayama H."/>
            <person name="Vries J.D."/>
            <person name="Buschmann H."/>
            <person name="Saint-Marcoux D."/>
            <person name="Ullrich K.K."/>
            <person name="Haas F.B."/>
            <person name="Vanderstraeten L."/>
            <person name="Becker D."/>
            <person name="Lang D."/>
            <person name="Vosolsobe S."/>
            <person name="Rombauts S."/>
            <person name="Wilhelmsson P.K.I."/>
            <person name="Janitza P."/>
            <person name="Kern R."/>
            <person name="Heyl A."/>
            <person name="Rumpler F."/>
            <person name="Villalobos L.I.A.C."/>
            <person name="Clay J.M."/>
            <person name="Skokan R."/>
            <person name="Toyoda A."/>
            <person name="Suzuki Y."/>
            <person name="Kagoshima H."/>
            <person name="Schijlen E."/>
            <person name="Tajeshwar N."/>
            <person name="Catarino B."/>
            <person name="Hetherington A.J."/>
            <person name="Saltykova A."/>
            <person name="Bonnot C."/>
            <person name="Breuninger H."/>
            <person name="Symeonidi A."/>
            <person name="Radhakrishnan G.V."/>
            <person name="Van Nieuwerburgh F."/>
            <person name="Deforce D."/>
            <person name="Chang C."/>
            <person name="Karol K.G."/>
            <person name="Hedrich R."/>
            <person name="Ulvskov P."/>
            <person name="Glockner G."/>
            <person name="Delwiche C.F."/>
            <person name="Petrasek J."/>
            <person name="Van de Peer Y."/>
            <person name="Friml J."/>
            <person name="Beilby M."/>
            <person name="Dolan L."/>
            <person name="Kohara Y."/>
            <person name="Sugano S."/>
            <person name="Fujiyama A."/>
            <person name="Delaux P.-M."/>
            <person name="Quint M."/>
            <person name="TheiBen G."/>
            <person name="Hagemann M."/>
            <person name="Harholt J."/>
            <person name="Dunand C."/>
            <person name="Zachgo S."/>
            <person name="Langdale J."/>
            <person name="Maumus F."/>
            <person name="Straeten D.V.D."/>
            <person name="Gould S.B."/>
            <person name="Rensing S.A."/>
        </authorList>
    </citation>
    <scope>NUCLEOTIDE SEQUENCE [LARGE SCALE GENOMIC DNA]</scope>
    <source>
        <strain evidence="2 3">S276</strain>
    </source>
</reference>
<feature type="compositionally biased region" description="Basic and acidic residues" evidence="1">
    <location>
        <begin position="596"/>
        <end position="611"/>
    </location>
</feature>
<feature type="compositionally biased region" description="Basic and acidic residues" evidence="1">
    <location>
        <begin position="760"/>
        <end position="769"/>
    </location>
</feature>
<feature type="compositionally biased region" description="Polar residues" evidence="1">
    <location>
        <begin position="446"/>
        <end position="455"/>
    </location>
</feature>
<evidence type="ECO:0000313" key="3">
    <source>
        <dbReference type="Proteomes" id="UP000265515"/>
    </source>
</evidence>
<feature type="region of interest" description="Disordered" evidence="1">
    <location>
        <begin position="718"/>
        <end position="830"/>
    </location>
</feature>
<comment type="caution">
    <text evidence="2">The sequence shown here is derived from an EMBL/GenBank/DDBJ whole genome shotgun (WGS) entry which is preliminary data.</text>
</comment>